<sequence length="167" mass="18852">MTCVALATEEERCIDYYKTDEEFDLNLLAGDWFAVYYWPPLRRQKKKCEVIKFNRISSSEVGCAADNIPFGANVFKSTYNSSADKLRDIFYFGNGEVKEQVRDCKRVSKYLFVDLFEGYIMGINCSSEGRGVLLAKVLPTNEELLSVIEDIPVMTGRSGSPNCPLAP</sequence>
<accession>S4PVQ3</accession>
<evidence type="ECO:0000313" key="1">
    <source>
        <dbReference type="EMBL" id="JAA84422.1"/>
    </source>
</evidence>
<organism evidence="1">
    <name type="scientific">Pararge aegeria</name>
    <name type="common">speckled wood butterfly</name>
    <dbReference type="NCBI Taxonomy" id="116150"/>
    <lineage>
        <taxon>Eukaryota</taxon>
        <taxon>Metazoa</taxon>
        <taxon>Ecdysozoa</taxon>
        <taxon>Arthropoda</taxon>
        <taxon>Hexapoda</taxon>
        <taxon>Insecta</taxon>
        <taxon>Pterygota</taxon>
        <taxon>Neoptera</taxon>
        <taxon>Endopterygota</taxon>
        <taxon>Lepidoptera</taxon>
        <taxon>Glossata</taxon>
        <taxon>Ditrysia</taxon>
        <taxon>Papilionoidea</taxon>
        <taxon>Nymphalidae</taxon>
        <taxon>Satyrinae</taxon>
        <taxon>Satyrini</taxon>
        <taxon>Parargina</taxon>
        <taxon>Pararge</taxon>
    </lineage>
</organism>
<proteinExistence type="predicted"/>
<name>S4PVQ3_9NEOP</name>
<dbReference type="EMBL" id="GAIX01008138">
    <property type="protein sequence ID" value="JAA84422.1"/>
    <property type="molecule type" value="Transcribed_RNA"/>
</dbReference>
<protein>
    <submittedName>
        <fullName evidence="1">Uncharacterized protein</fullName>
    </submittedName>
</protein>
<dbReference type="AlphaFoldDB" id="S4PVQ3"/>
<reference evidence="1" key="2">
    <citation type="submission" date="2013-05" db="EMBL/GenBank/DDBJ databases">
        <authorList>
            <person name="Carter J.-M."/>
            <person name="Baker S.C."/>
            <person name="Pink R."/>
            <person name="Carter D.R.F."/>
            <person name="Collins A."/>
            <person name="Tomlin J."/>
            <person name="Gibbs M."/>
            <person name="Breuker C.J."/>
        </authorList>
    </citation>
    <scope>NUCLEOTIDE SEQUENCE</scope>
    <source>
        <tissue evidence="1">Ovary</tissue>
    </source>
</reference>
<reference evidence="1" key="1">
    <citation type="journal article" date="2013" name="BMC Genomics">
        <title>Unscrambling butterfly oogenesis.</title>
        <authorList>
            <person name="Carter J.M."/>
            <person name="Baker S.C."/>
            <person name="Pink R."/>
            <person name="Carter D.R."/>
            <person name="Collins A."/>
            <person name="Tomlin J."/>
            <person name="Gibbs M."/>
            <person name="Breuker C.J."/>
        </authorList>
    </citation>
    <scope>NUCLEOTIDE SEQUENCE</scope>
    <source>
        <tissue evidence="1">Ovary</tissue>
    </source>
</reference>